<gene>
    <name evidence="1" type="ORF">BC659_0346</name>
</gene>
<evidence type="ECO:0000313" key="1">
    <source>
        <dbReference type="EMBL" id="TDO28283.1"/>
    </source>
</evidence>
<dbReference type="AlphaFoldDB" id="A0A4R6IZJ7"/>
<dbReference type="EMBL" id="SNWP01000010">
    <property type="protein sequence ID" value="TDO28283.1"/>
    <property type="molecule type" value="Genomic_DNA"/>
</dbReference>
<comment type="caution">
    <text evidence="1">The sequence shown here is derived from an EMBL/GenBank/DDBJ whole genome shotgun (WGS) entry which is preliminary data.</text>
</comment>
<name>A0A4R6IZJ7_9BACT</name>
<dbReference type="RefSeq" id="WP_133472837.1">
    <property type="nucleotide sequence ID" value="NZ_SNWP01000010.1"/>
</dbReference>
<accession>A0A4R6IZJ7</accession>
<keyword evidence="2" id="KW-1185">Reference proteome</keyword>
<dbReference type="Pfam" id="PF11013">
    <property type="entry name" value="DUF2851"/>
    <property type="match status" value="1"/>
</dbReference>
<protein>
    <submittedName>
        <fullName evidence="1">Uncharacterized protein DUF2851</fullName>
    </submittedName>
</protein>
<organism evidence="1 2">
    <name type="scientific">Sediminibacterium goheungense</name>
    <dbReference type="NCBI Taxonomy" id="1086393"/>
    <lineage>
        <taxon>Bacteria</taxon>
        <taxon>Pseudomonadati</taxon>
        <taxon>Bacteroidota</taxon>
        <taxon>Chitinophagia</taxon>
        <taxon>Chitinophagales</taxon>
        <taxon>Chitinophagaceae</taxon>
        <taxon>Sediminibacterium</taxon>
    </lineage>
</organism>
<sequence>MNERLLQFIWQFQHFNTRSLILSSGESLQIIHPGTWNHHQGPDFSSARIKIGDTLWAGNIEIHVLASDWYKHAHDGDPNYQNIILHVVWQEDEMIRDVSGHIIPTLVLTGKIPGVLMDRYAQMMDTVRQVPCHHFLPGASELIWYAWKERLMIERLERKSAGIIKQLQQTGNHWDEVFWQQLSSGFGSKTNAAFFEQIAKTLSFTILQRHRNMPIELEALLLGQAQLLQKKRTDAYHQTLSKTYQHLKRKYQLMSPVGQPAFLRMRPASFPTIRLSQLAMLLHYRENLFDMVRNTESIDNLIQIFHVKASQYWNQHYRFDEPASLSLKWIGRQMTVHLLINSVIPMVFSYGLERNLQPYKDKAIQWLYALEAEQNRITRYWQSAGIHNRCALDSQSLIELNTQYCVNKRCLDCAIGNRLLRQ</sequence>
<dbReference type="Proteomes" id="UP000295741">
    <property type="component" value="Unassembled WGS sequence"/>
</dbReference>
<evidence type="ECO:0000313" key="2">
    <source>
        <dbReference type="Proteomes" id="UP000295741"/>
    </source>
</evidence>
<dbReference type="OrthoDB" id="1005072at2"/>
<proteinExistence type="predicted"/>
<dbReference type="InterPro" id="IPR021272">
    <property type="entry name" value="DUF2851"/>
</dbReference>
<reference evidence="1 2" key="1">
    <citation type="submission" date="2019-03" db="EMBL/GenBank/DDBJ databases">
        <title>Genomic Encyclopedia of Archaeal and Bacterial Type Strains, Phase II (KMG-II): from individual species to whole genera.</title>
        <authorList>
            <person name="Goeker M."/>
        </authorList>
    </citation>
    <scope>NUCLEOTIDE SEQUENCE [LARGE SCALE GENOMIC DNA]</scope>
    <source>
        <strain evidence="1 2">DSM 28323</strain>
    </source>
</reference>